<protein>
    <submittedName>
        <fullName evidence="2">Uncharacterized protein</fullName>
    </submittedName>
</protein>
<reference evidence="2 3" key="1">
    <citation type="submission" date="2015-01" db="EMBL/GenBank/DDBJ databases">
        <title>Evolution of Trichinella species and genotypes.</title>
        <authorList>
            <person name="Korhonen P.K."/>
            <person name="Edoardo P."/>
            <person name="Giuseppe L.R."/>
            <person name="Gasser R.B."/>
        </authorList>
    </citation>
    <scope>NUCLEOTIDE SEQUENCE [LARGE SCALE GENOMIC DNA]</scope>
    <source>
        <strain evidence="2">ISS417</strain>
    </source>
</reference>
<keyword evidence="1" id="KW-0472">Membrane</keyword>
<dbReference type="OrthoDB" id="5916724at2759"/>
<name>A0A0V0UH66_9BILA</name>
<gene>
    <name evidence="2" type="ORF">T05_12135</name>
</gene>
<comment type="caution">
    <text evidence="2">The sequence shown here is derived from an EMBL/GenBank/DDBJ whole genome shotgun (WGS) entry which is preliminary data.</text>
</comment>
<proteinExistence type="predicted"/>
<keyword evidence="1" id="KW-1133">Transmembrane helix</keyword>
<keyword evidence="3" id="KW-1185">Reference proteome</keyword>
<feature type="transmembrane region" description="Helical" evidence="1">
    <location>
        <begin position="82"/>
        <end position="105"/>
    </location>
</feature>
<dbReference type="EMBL" id="JYDJ01000004">
    <property type="protein sequence ID" value="KRX50633.1"/>
    <property type="molecule type" value="Genomic_DNA"/>
</dbReference>
<evidence type="ECO:0000256" key="1">
    <source>
        <dbReference type="SAM" id="Phobius"/>
    </source>
</evidence>
<evidence type="ECO:0000313" key="2">
    <source>
        <dbReference type="EMBL" id="KRX50633.1"/>
    </source>
</evidence>
<sequence>MLASHMEIKKNGRFSVLRFARWRGNCFAQSGIGRLAMHYQFHFRPVAKFILDLKFLKSLQKRTLALLAHRTFTDRSMHNRRLIIILIAILIGYTHVAFTLLRLWIICHSFICKDRAKLQLFTALLLKASYGEPLVSFCLPYETALPIGYFCPILKAFIRHEKHPSPEQQF</sequence>
<accession>A0A0V0UH66</accession>
<dbReference type="Proteomes" id="UP000055048">
    <property type="component" value="Unassembled WGS sequence"/>
</dbReference>
<evidence type="ECO:0000313" key="3">
    <source>
        <dbReference type="Proteomes" id="UP000055048"/>
    </source>
</evidence>
<dbReference type="AlphaFoldDB" id="A0A0V0UH66"/>
<organism evidence="2 3">
    <name type="scientific">Trichinella murrelli</name>
    <dbReference type="NCBI Taxonomy" id="144512"/>
    <lineage>
        <taxon>Eukaryota</taxon>
        <taxon>Metazoa</taxon>
        <taxon>Ecdysozoa</taxon>
        <taxon>Nematoda</taxon>
        <taxon>Enoplea</taxon>
        <taxon>Dorylaimia</taxon>
        <taxon>Trichinellida</taxon>
        <taxon>Trichinellidae</taxon>
        <taxon>Trichinella</taxon>
    </lineage>
</organism>
<keyword evidence="1" id="KW-0812">Transmembrane</keyword>